<dbReference type="EMBL" id="JASCZI010122262">
    <property type="protein sequence ID" value="MED6164021.1"/>
    <property type="molecule type" value="Genomic_DNA"/>
</dbReference>
<feature type="compositionally biased region" description="Basic and acidic residues" evidence="1">
    <location>
        <begin position="109"/>
        <end position="128"/>
    </location>
</feature>
<gene>
    <name evidence="2" type="ORF">PIB30_085589</name>
</gene>
<feature type="compositionally biased region" description="Polar residues" evidence="1">
    <location>
        <begin position="1"/>
        <end position="10"/>
    </location>
</feature>
<sequence length="187" mass="20094">MDRNGPSPSTKGKGKAFGPPTRASPRLAALRSQPGAKPQPETPATPTISAPASSLPPKKCQIQKKAGEGTSKAAALSFRRRSQRIAAIGRTFFHTPTEQKIIALSSESEPEHKLAGKEEGLEEAHQDAGLEEQEEEEDPEEDPKKVSAKRMISQTTGPLGTQNQPTALLEAAQDLLQQTSRRMIAPQ</sequence>
<evidence type="ECO:0000313" key="2">
    <source>
        <dbReference type="EMBL" id="MED6164021.1"/>
    </source>
</evidence>
<feature type="region of interest" description="Disordered" evidence="1">
    <location>
        <begin position="1"/>
        <end position="78"/>
    </location>
</feature>
<feature type="compositionally biased region" description="Polar residues" evidence="1">
    <location>
        <begin position="152"/>
        <end position="166"/>
    </location>
</feature>
<organism evidence="2 3">
    <name type="scientific">Stylosanthes scabra</name>
    <dbReference type="NCBI Taxonomy" id="79078"/>
    <lineage>
        <taxon>Eukaryota</taxon>
        <taxon>Viridiplantae</taxon>
        <taxon>Streptophyta</taxon>
        <taxon>Embryophyta</taxon>
        <taxon>Tracheophyta</taxon>
        <taxon>Spermatophyta</taxon>
        <taxon>Magnoliopsida</taxon>
        <taxon>eudicotyledons</taxon>
        <taxon>Gunneridae</taxon>
        <taxon>Pentapetalae</taxon>
        <taxon>rosids</taxon>
        <taxon>fabids</taxon>
        <taxon>Fabales</taxon>
        <taxon>Fabaceae</taxon>
        <taxon>Papilionoideae</taxon>
        <taxon>50 kb inversion clade</taxon>
        <taxon>dalbergioids sensu lato</taxon>
        <taxon>Dalbergieae</taxon>
        <taxon>Pterocarpus clade</taxon>
        <taxon>Stylosanthes</taxon>
    </lineage>
</organism>
<evidence type="ECO:0000313" key="3">
    <source>
        <dbReference type="Proteomes" id="UP001341840"/>
    </source>
</evidence>
<keyword evidence="3" id="KW-1185">Reference proteome</keyword>
<feature type="region of interest" description="Disordered" evidence="1">
    <location>
        <begin position="105"/>
        <end position="168"/>
    </location>
</feature>
<evidence type="ECO:0000256" key="1">
    <source>
        <dbReference type="SAM" id="MobiDB-lite"/>
    </source>
</evidence>
<dbReference type="Proteomes" id="UP001341840">
    <property type="component" value="Unassembled WGS sequence"/>
</dbReference>
<accession>A0ABU6UVA8</accession>
<feature type="compositionally biased region" description="Acidic residues" evidence="1">
    <location>
        <begin position="129"/>
        <end position="141"/>
    </location>
</feature>
<name>A0ABU6UVA8_9FABA</name>
<reference evidence="2 3" key="1">
    <citation type="journal article" date="2023" name="Plants (Basel)">
        <title>Bridging the Gap: Combining Genomics and Transcriptomics Approaches to Understand Stylosanthes scabra, an Orphan Legume from the Brazilian Caatinga.</title>
        <authorList>
            <person name="Ferreira-Neto J.R.C."/>
            <person name="da Silva M.D."/>
            <person name="Binneck E."/>
            <person name="de Melo N.F."/>
            <person name="da Silva R.H."/>
            <person name="de Melo A.L.T.M."/>
            <person name="Pandolfi V."/>
            <person name="Bustamante F.O."/>
            <person name="Brasileiro-Vidal A.C."/>
            <person name="Benko-Iseppon A.M."/>
        </authorList>
    </citation>
    <scope>NUCLEOTIDE SEQUENCE [LARGE SCALE GENOMIC DNA]</scope>
    <source>
        <tissue evidence="2">Leaves</tissue>
    </source>
</reference>
<feature type="compositionally biased region" description="Polar residues" evidence="1">
    <location>
        <begin position="42"/>
        <end position="52"/>
    </location>
</feature>
<comment type="caution">
    <text evidence="2">The sequence shown here is derived from an EMBL/GenBank/DDBJ whole genome shotgun (WGS) entry which is preliminary data.</text>
</comment>
<proteinExistence type="predicted"/>
<protein>
    <submittedName>
        <fullName evidence="2">Uncharacterized protein</fullName>
    </submittedName>
</protein>